<dbReference type="GO" id="GO:0050793">
    <property type="term" value="P:regulation of developmental process"/>
    <property type="evidence" value="ECO:0007669"/>
    <property type="project" value="TreeGrafter"/>
</dbReference>
<feature type="domain" description="ZF-HD dimerization-type" evidence="10">
    <location>
        <begin position="10"/>
        <end position="59"/>
    </location>
</feature>
<dbReference type="GO" id="GO:0008270">
    <property type="term" value="F:zinc ion binding"/>
    <property type="evidence" value="ECO:0007669"/>
    <property type="project" value="UniProtKB-KW"/>
</dbReference>
<keyword evidence="12" id="KW-1185">Reference proteome</keyword>
<keyword evidence="2" id="KW-0479">Metal-binding</keyword>
<evidence type="ECO:0000256" key="8">
    <source>
        <dbReference type="ARBA" id="ARBA00023163"/>
    </source>
</evidence>
<evidence type="ECO:0000256" key="5">
    <source>
        <dbReference type="ARBA" id="ARBA00023015"/>
    </source>
</evidence>
<sequence>MDGENSNYHYRECLRNHAASLGSYATDGCGEFTLDDSSSPANLLHCAACGCHRNFHRKVTYIAGGGGRSSAATATDDDLMDYDRHAVVEYAAADTERSGGGGSKKRFRTKFTVDQKEKMLAFAEKLGWKLQRKDLDDEIERFCRSVGVTRQVFKVWMHNHKNSFSSNSASTGNASSLTQ</sequence>
<evidence type="ECO:0000313" key="13">
    <source>
        <dbReference type="RefSeq" id="XP_008467173.1"/>
    </source>
</evidence>
<protein>
    <submittedName>
        <fullName evidence="13">Zinc-finger homeodomain protein 9-like</fullName>
    </submittedName>
</protein>
<dbReference type="FunFam" id="1.10.10.60:FF:000257">
    <property type="entry name" value="Zinc-finger homeodomain protein 2"/>
    <property type="match status" value="1"/>
</dbReference>
<dbReference type="PROSITE" id="PS51523">
    <property type="entry name" value="ZF_HD_DIMER"/>
    <property type="match status" value="1"/>
</dbReference>
<dbReference type="InterPro" id="IPR006455">
    <property type="entry name" value="Homeodomain_ZF_HD"/>
</dbReference>
<reference evidence="11" key="1">
    <citation type="submission" date="2023-03" db="UniProtKB">
        <authorList>
            <consortium name="EnsemblPlants"/>
        </authorList>
    </citation>
    <scope>IDENTIFICATION</scope>
</reference>
<organism evidence="12 13">
    <name type="scientific">Cucumis melo</name>
    <name type="common">Muskmelon</name>
    <dbReference type="NCBI Taxonomy" id="3656"/>
    <lineage>
        <taxon>Eukaryota</taxon>
        <taxon>Viridiplantae</taxon>
        <taxon>Streptophyta</taxon>
        <taxon>Embryophyta</taxon>
        <taxon>Tracheophyta</taxon>
        <taxon>Spermatophyta</taxon>
        <taxon>Magnoliopsida</taxon>
        <taxon>eudicotyledons</taxon>
        <taxon>Gunneridae</taxon>
        <taxon>Pentapetalae</taxon>
        <taxon>rosids</taxon>
        <taxon>fabids</taxon>
        <taxon>Cucurbitales</taxon>
        <taxon>Cucurbitaceae</taxon>
        <taxon>Benincaseae</taxon>
        <taxon>Cucumis</taxon>
    </lineage>
</organism>
<dbReference type="Gene3D" id="1.10.10.60">
    <property type="entry name" value="Homeodomain-like"/>
    <property type="match status" value="1"/>
</dbReference>
<evidence type="ECO:0000256" key="2">
    <source>
        <dbReference type="ARBA" id="ARBA00022723"/>
    </source>
</evidence>
<evidence type="ECO:0000259" key="10">
    <source>
        <dbReference type="PROSITE" id="PS51523"/>
    </source>
</evidence>
<dbReference type="SMR" id="A0A1S3CU70"/>
<dbReference type="RefSeq" id="XP_008467173.1">
    <property type="nucleotide sequence ID" value="XM_008468951.2"/>
</dbReference>
<keyword evidence="7" id="KW-0371">Homeobox</keyword>
<dbReference type="Proteomes" id="UP001652600">
    <property type="component" value="Chromosome 12"/>
</dbReference>
<evidence type="ECO:0000313" key="12">
    <source>
        <dbReference type="Proteomes" id="UP001652600"/>
    </source>
</evidence>
<dbReference type="eggNOG" id="ENOG502RZ78">
    <property type="taxonomic scope" value="Eukaryota"/>
</dbReference>
<comment type="subcellular location">
    <subcellularLocation>
        <location evidence="1">Nucleus</location>
    </subcellularLocation>
</comment>
<evidence type="ECO:0000256" key="1">
    <source>
        <dbReference type="ARBA" id="ARBA00004123"/>
    </source>
</evidence>
<proteinExistence type="predicted"/>
<dbReference type="AlphaFoldDB" id="A0A1S3CU70"/>
<dbReference type="GO" id="GO:0003700">
    <property type="term" value="F:DNA-binding transcription factor activity"/>
    <property type="evidence" value="ECO:0007669"/>
    <property type="project" value="TreeGrafter"/>
</dbReference>
<evidence type="ECO:0000256" key="4">
    <source>
        <dbReference type="ARBA" id="ARBA00022833"/>
    </source>
</evidence>
<dbReference type="KEGG" id="cmo:103504587"/>
<dbReference type="PANTHER" id="PTHR31948">
    <property type="entry name" value="ZINC-FINGER HOMEODOMAIN PROTEIN 2"/>
    <property type="match status" value="1"/>
</dbReference>
<dbReference type="InParanoid" id="A0A1S3CU70"/>
<accession>A0A1S3CU70</accession>
<dbReference type="GeneID" id="103504587"/>
<keyword evidence="3" id="KW-0863">Zinc-finger</keyword>
<name>A0A1S3CU70_CUCME</name>
<keyword evidence="8" id="KW-0804">Transcription</keyword>
<keyword evidence="5" id="KW-0805">Transcription regulation</keyword>
<dbReference type="EnsemblPlants" id="MELO3C002157.2.1">
    <property type="protein sequence ID" value="MELO3C002157.2.1"/>
    <property type="gene ID" value="MELO3C002157.2"/>
</dbReference>
<evidence type="ECO:0000256" key="6">
    <source>
        <dbReference type="ARBA" id="ARBA00023125"/>
    </source>
</evidence>
<reference evidence="13" key="2">
    <citation type="submission" date="2025-04" db="UniProtKB">
        <authorList>
            <consortium name="RefSeq"/>
        </authorList>
    </citation>
    <scope>IDENTIFICATION</scope>
</reference>
<dbReference type="SUPFAM" id="SSF46689">
    <property type="entry name" value="Homeodomain-like"/>
    <property type="match status" value="1"/>
</dbReference>
<keyword evidence="4" id="KW-0862">Zinc</keyword>
<dbReference type="Pfam" id="PF04770">
    <property type="entry name" value="ZF-HD_dimer"/>
    <property type="match status" value="1"/>
</dbReference>
<dbReference type="GO" id="GO:0005634">
    <property type="term" value="C:nucleus"/>
    <property type="evidence" value="ECO:0007669"/>
    <property type="project" value="UniProtKB-SubCell"/>
</dbReference>
<dbReference type="OrthoDB" id="1884189at2759"/>
<dbReference type="PANTHER" id="PTHR31948:SF16">
    <property type="entry name" value="ZINC-FINGER HOMEODOMAIN PROTEIN 11"/>
    <property type="match status" value="1"/>
</dbReference>
<dbReference type="InterPro" id="IPR009057">
    <property type="entry name" value="Homeodomain-like_sf"/>
</dbReference>
<keyword evidence="6" id="KW-0238">DNA-binding</keyword>
<dbReference type="NCBIfam" id="TIGR01565">
    <property type="entry name" value="homeo_ZF_HD"/>
    <property type="match status" value="1"/>
</dbReference>
<keyword evidence="9" id="KW-0539">Nucleus</keyword>
<dbReference type="NCBIfam" id="TIGR01566">
    <property type="entry name" value="ZF_HD_prot_N"/>
    <property type="match status" value="1"/>
</dbReference>
<dbReference type="InterPro" id="IPR006456">
    <property type="entry name" value="ZF_HD_homeobox_Cys/His_dimer"/>
</dbReference>
<dbReference type="GO" id="GO:0000976">
    <property type="term" value="F:transcription cis-regulatory region binding"/>
    <property type="evidence" value="ECO:0007669"/>
    <property type="project" value="TreeGrafter"/>
</dbReference>
<evidence type="ECO:0000256" key="9">
    <source>
        <dbReference type="ARBA" id="ARBA00023242"/>
    </source>
</evidence>
<evidence type="ECO:0000313" key="11">
    <source>
        <dbReference type="EnsemblPlants" id="MELO3C002157.2.1"/>
    </source>
</evidence>
<gene>
    <name evidence="13" type="primary">LOC103504587</name>
    <name evidence="11" type="synonym">103504587</name>
</gene>
<evidence type="ECO:0000256" key="7">
    <source>
        <dbReference type="ARBA" id="ARBA00023155"/>
    </source>
</evidence>
<evidence type="ECO:0000256" key="3">
    <source>
        <dbReference type="ARBA" id="ARBA00022771"/>
    </source>
</evidence>
<dbReference type="Gramene" id="MELO3C002157.2.1">
    <property type="protein sequence ID" value="MELO3C002157.2.1"/>
    <property type="gene ID" value="MELO3C002157.2"/>
</dbReference>